<keyword evidence="2" id="KW-1185">Reference proteome</keyword>
<evidence type="ECO:0000313" key="1">
    <source>
        <dbReference type="EMBL" id="KAJ9651873.1"/>
    </source>
</evidence>
<sequence>MRLIYYKLSLRISVNYPSRSKNMTMASERASKRRKLTPPEEEQRAKASRGQNGPRKTKKQGFTIENTEAESKNGESQNEQEDLPSVKGLDSSDPSIRRKTLAAILSHLETRSATRPLTKTECLQTWRAFYVAVYMHDSKNAISVQNLLRDIAGTFATIAHKDDELADSSNHDSEGQQSPWLEPYHTAFHETIIREWASIDSHRMNKYLLLIRFVVQQLFKVCFVPQLSLKKEQVKAAKTEGASLGGDILTKIRLEAAQTKAVPILNTLRTVGPLNAKDPKIPNGFRLHVLDIWADELFNTLSTLEFRSEGEIEEHELAVKSVTALFREPLSKVTESNSGAQRNVRMRAKEAIEDFDDKVATLLKTITKDQSE</sequence>
<gene>
    <name evidence="1" type="ORF">H2198_008871</name>
</gene>
<name>A0ACC2ZW22_9EURO</name>
<organism evidence="1 2">
    <name type="scientific">Neophaeococcomyces mojaviensis</name>
    <dbReference type="NCBI Taxonomy" id="3383035"/>
    <lineage>
        <taxon>Eukaryota</taxon>
        <taxon>Fungi</taxon>
        <taxon>Dikarya</taxon>
        <taxon>Ascomycota</taxon>
        <taxon>Pezizomycotina</taxon>
        <taxon>Eurotiomycetes</taxon>
        <taxon>Chaetothyriomycetidae</taxon>
        <taxon>Chaetothyriales</taxon>
        <taxon>Chaetothyriales incertae sedis</taxon>
        <taxon>Neophaeococcomyces</taxon>
    </lineage>
</organism>
<accession>A0ACC2ZW22</accession>
<dbReference type="Proteomes" id="UP001172386">
    <property type="component" value="Unassembled WGS sequence"/>
</dbReference>
<evidence type="ECO:0000313" key="2">
    <source>
        <dbReference type="Proteomes" id="UP001172386"/>
    </source>
</evidence>
<comment type="caution">
    <text evidence="1">The sequence shown here is derived from an EMBL/GenBank/DDBJ whole genome shotgun (WGS) entry which is preliminary data.</text>
</comment>
<protein>
    <submittedName>
        <fullName evidence="1">Uncharacterized protein</fullName>
    </submittedName>
</protein>
<dbReference type="EMBL" id="JAPDRQ010000231">
    <property type="protein sequence ID" value="KAJ9651873.1"/>
    <property type="molecule type" value="Genomic_DNA"/>
</dbReference>
<proteinExistence type="predicted"/>
<reference evidence="1" key="1">
    <citation type="submission" date="2022-10" db="EMBL/GenBank/DDBJ databases">
        <title>Culturing micro-colonial fungi from biological soil crusts in the Mojave desert and describing Neophaeococcomyces mojavensis, and introducing the new genera and species Taxawa tesnikishii.</title>
        <authorList>
            <person name="Kurbessoian T."/>
            <person name="Stajich J.E."/>
        </authorList>
    </citation>
    <scope>NUCLEOTIDE SEQUENCE</scope>
    <source>
        <strain evidence="1">JES_112</strain>
    </source>
</reference>